<dbReference type="RefSeq" id="WP_107826643.1">
    <property type="nucleotide sequence ID" value="NZ_CP160205.1"/>
</dbReference>
<dbReference type="EMBL" id="QAOQ01000001">
    <property type="protein sequence ID" value="PTR01238.1"/>
    <property type="molecule type" value="Genomic_DNA"/>
</dbReference>
<dbReference type="Pfam" id="PF03473">
    <property type="entry name" value="MOSC"/>
    <property type="match status" value="1"/>
</dbReference>
<dbReference type="OrthoDB" id="581532at2"/>
<dbReference type="GO" id="GO:0030170">
    <property type="term" value="F:pyridoxal phosphate binding"/>
    <property type="evidence" value="ECO:0007669"/>
    <property type="project" value="InterPro"/>
</dbReference>
<dbReference type="PANTHER" id="PTHR14237">
    <property type="entry name" value="MOLYBDOPTERIN COFACTOR SULFURASE MOSC"/>
    <property type="match status" value="1"/>
</dbReference>
<organism evidence="2 3">
    <name type="scientific">Mucilaginibacter yixingensis</name>
    <dbReference type="NCBI Taxonomy" id="1295612"/>
    <lineage>
        <taxon>Bacteria</taxon>
        <taxon>Pseudomonadati</taxon>
        <taxon>Bacteroidota</taxon>
        <taxon>Sphingobacteriia</taxon>
        <taxon>Sphingobacteriales</taxon>
        <taxon>Sphingobacteriaceae</taxon>
        <taxon>Mucilaginibacter</taxon>
    </lineage>
</organism>
<comment type="caution">
    <text evidence="2">The sequence shown here is derived from an EMBL/GenBank/DDBJ whole genome shotgun (WGS) entry which is preliminary data.</text>
</comment>
<dbReference type="InterPro" id="IPR005302">
    <property type="entry name" value="MoCF_Sase_C"/>
</dbReference>
<dbReference type="GO" id="GO:0003824">
    <property type="term" value="F:catalytic activity"/>
    <property type="evidence" value="ECO:0007669"/>
    <property type="project" value="InterPro"/>
</dbReference>
<dbReference type="SUPFAM" id="SSF50800">
    <property type="entry name" value="PK beta-barrel domain-like"/>
    <property type="match status" value="1"/>
</dbReference>
<protein>
    <recommendedName>
        <fullName evidence="1">MOSC domain-containing protein</fullName>
    </recommendedName>
</protein>
<dbReference type="InterPro" id="IPR005303">
    <property type="entry name" value="MOCOS_middle"/>
</dbReference>
<evidence type="ECO:0000313" key="2">
    <source>
        <dbReference type="EMBL" id="PTR01238.1"/>
    </source>
</evidence>
<keyword evidence="3" id="KW-1185">Reference proteome</keyword>
<dbReference type="InterPro" id="IPR011037">
    <property type="entry name" value="Pyrv_Knase-like_insert_dom_sf"/>
</dbReference>
<evidence type="ECO:0000313" key="3">
    <source>
        <dbReference type="Proteomes" id="UP000244168"/>
    </source>
</evidence>
<dbReference type="Pfam" id="PF03476">
    <property type="entry name" value="MOSC_N"/>
    <property type="match status" value="1"/>
</dbReference>
<dbReference type="SUPFAM" id="SSF141673">
    <property type="entry name" value="MOSC N-terminal domain-like"/>
    <property type="match status" value="1"/>
</dbReference>
<feature type="domain" description="MOSC" evidence="1">
    <location>
        <begin position="104"/>
        <end position="264"/>
    </location>
</feature>
<dbReference type="PROSITE" id="PS51340">
    <property type="entry name" value="MOSC"/>
    <property type="match status" value="1"/>
</dbReference>
<sequence length="273" mass="30830">MLRVSQLFIYPVKSLGGIALNNALVTDRGLRYDRRWMLVDDNNRFLSQRELPQMALFKPALHKQGISVTYTPDQSSFLIPFQPQTTTLDTFTVWDDSITGQYVSPAADEWFTQKLGVNCRLAYMPDDTQRQTDLKYAQPGMITSFADAYPFLLIGQASLDDLSNRVGHAIPANRFRPNIVFTGGESFAEDELAHFSINNIHFYGVKLCVRCPVPGIDQDTAERQKEPLKTLAGFRRRLNKVYFGQNLTHVGQGTIAVGDEMEILKVKEAAVFE</sequence>
<gene>
    <name evidence="2" type="ORF">C8P68_101472</name>
</gene>
<name>A0A2T5JFN1_9SPHI</name>
<dbReference type="PANTHER" id="PTHR14237:SF19">
    <property type="entry name" value="MITOCHONDRIAL AMIDOXIME REDUCING COMPONENT 1"/>
    <property type="match status" value="1"/>
</dbReference>
<proteinExistence type="predicted"/>
<accession>A0A2T5JFN1</accession>
<dbReference type="AlphaFoldDB" id="A0A2T5JFN1"/>
<dbReference type="GO" id="GO:0030151">
    <property type="term" value="F:molybdenum ion binding"/>
    <property type="evidence" value="ECO:0007669"/>
    <property type="project" value="InterPro"/>
</dbReference>
<reference evidence="2 3" key="1">
    <citation type="submission" date="2018-04" db="EMBL/GenBank/DDBJ databases">
        <title>Genomic Encyclopedia of Archaeal and Bacterial Type Strains, Phase II (KMG-II): from individual species to whole genera.</title>
        <authorList>
            <person name="Goeker M."/>
        </authorList>
    </citation>
    <scope>NUCLEOTIDE SEQUENCE [LARGE SCALE GENOMIC DNA]</scope>
    <source>
        <strain evidence="2 3">DSM 26809</strain>
    </source>
</reference>
<evidence type="ECO:0000259" key="1">
    <source>
        <dbReference type="PROSITE" id="PS51340"/>
    </source>
</evidence>
<dbReference type="Proteomes" id="UP000244168">
    <property type="component" value="Unassembled WGS sequence"/>
</dbReference>